<keyword evidence="7 9" id="KW-0472">Membrane</keyword>
<dbReference type="InterPro" id="IPR055348">
    <property type="entry name" value="DctQ"/>
</dbReference>
<evidence type="ECO:0000256" key="4">
    <source>
        <dbReference type="ARBA" id="ARBA00022519"/>
    </source>
</evidence>
<keyword evidence="4 9" id="KW-0997">Cell inner membrane</keyword>
<evidence type="ECO:0000256" key="1">
    <source>
        <dbReference type="ARBA" id="ARBA00004429"/>
    </source>
</evidence>
<evidence type="ECO:0000313" key="12">
    <source>
        <dbReference type="Proteomes" id="UP000694001"/>
    </source>
</evidence>
<comment type="function">
    <text evidence="9">Part of the tripartite ATP-independent periplasmic (TRAP) transport system.</text>
</comment>
<evidence type="ECO:0000256" key="9">
    <source>
        <dbReference type="RuleBase" id="RU369079"/>
    </source>
</evidence>
<dbReference type="PANTHER" id="PTHR35011:SF2">
    <property type="entry name" value="2,3-DIKETO-L-GULONATE TRAP TRANSPORTER SMALL PERMEASE PROTEIN YIAM"/>
    <property type="match status" value="1"/>
</dbReference>
<evidence type="ECO:0000256" key="2">
    <source>
        <dbReference type="ARBA" id="ARBA00022448"/>
    </source>
</evidence>
<comment type="subcellular location">
    <subcellularLocation>
        <location evidence="1 9">Cell inner membrane</location>
        <topology evidence="1 9">Multi-pass membrane protein</topology>
    </subcellularLocation>
</comment>
<proteinExistence type="inferred from homology"/>
<dbReference type="Proteomes" id="UP000694001">
    <property type="component" value="Chromosome"/>
</dbReference>
<feature type="transmembrane region" description="Helical" evidence="9">
    <location>
        <begin position="30"/>
        <end position="49"/>
    </location>
</feature>
<feature type="domain" description="Tripartite ATP-independent periplasmic transporters DctQ component" evidence="10">
    <location>
        <begin position="4"/>
        <end position="135"/>
    </location>
</feature>
<dbReference type="Pfam" id="PF04290">
    <property type="entry name" value="DctQ"/>
    <property type="match status" value="1"/>
</dbReference>
<dbReference type="GO" id="GO:0015740">
    <property type="term" value="P:C4-dicarboxylate transport"/>
    <property type="evidence" value="ECO:0007669"/>
    <property type="project" value="TreeGrafter"/>
</dbReference>
<keyword evidence="5 9" id="KW-0812">Transmembrane</keyword>
<dbReference type="EMBL" id="CP076448">
    <property type="protein sequence ID" value="QXM26209.1"/>
    <property type="molecule type" value="Genomic_DNA"/>
</dbReference>
<evidence type="ECO:0000256" key="3">
    <source>
        <dbReference type="ARBA" id="ARBA00022475"/>
    </source>
</evidence>
<organism evidence="11 12">
    <name type="scientific">Elioraea tepida</name>
    <dbReference type="NCBI Taxonomy" id="2843330"/>
    <lineage>
        <taxon>Bacteria</taxon>
        <taxon>Pseudomonadati</taxon>
        <taxon>Pseudomonadota</taxon>
        <taxon>Alphaproteobacteria</taxon>
        <taxon>Acetobacterales</taxon>
        <taxon>Elioraeaceae</taxon>
        <taxon>Elioraea</taxon>
    </lineage>
</organism>
<feature type="transmembrane region" description="Helical" evidence="9">
    <location>
        <begin position="70"/>
        <end position="88"/>
    </location>
</feature>
<evidence type="ECO:0000256" key="7">
    <source>
        <dbReference type="ARBA" id="ARBA00023136"/>
    </source>
</evidence>
<comment type="caution">
    <text evidence="9">Lacks conserved residue(s) required for the propagation of feature annotation.</text>
</comment>
<accession>A0A975U603</accession>
<keyword evidence="3" id="KW-1003">Cell membrane</keyword>
<evidence type="ECO:0000256" key="8">
    <source>
        <dbReference type="ARBA" id="ARBA00038436"/>
    </source>
</evidence>
<dbReference type="InterPro" id="IPR007387">
    <property type="entry name" value="TRAP_DctQ"/>
</dbReference>
<dbReference type="AlphaFoldDB" id="A0A975U603"/>
<name>A0A975U603_9PROT</name>
<evidence type="ECO:0000256" key="6">
    <source>
        <dbReference type="ARBA" id="ARBA00022989"/>
    </source>
</evidence>
<keyword evidence="12" id="KW-1185">Reference proteome</keyword>
<dbReference type="KEGG" id="elio:KO353_04760"/>
<evidence type="ECO:0000259" key="10">
    <source>
        <dbReference type="Pfam" id="PF04290"/>
    </source>
</evidence>
<comment type="similarity">
    <text evidence="8 9">Belongs to the TRAP transporter small permease family.</text>
</comment>
<evidence type="ECO:0000256" key="5">
    <source>
        <dbReference type="ARBA" id="ARBA00022692"/>
    </source>
</evidence>
<reference evidence="11" key="1">
    <citation type="submission" date="2021-06" db="EMBL/GenBank/DDBJ databases">
        <title>Elioraea tepida, sp. nov., a moderately thermophilic aerobic anoxygenic phototrophic bacterium isolated from an alkaline siliceous hot spring mat community in Yellowstone National Park, WY, USA.</title>
        <authorList>
            <person name="Saini M.K."/>
            <person name="Yoshida S."/>
            <person name="Sebastian A."/>
            <person name="Hirose S."/>
            <person name="Hara E."/>
            <person name="Tamaki H."/>
            <person name="Soulier N.T."/>
            <person name="Albert I."/>
            <person name="Hanada S."/>
            <person name="Bryant D.A."/>
            <person name="Tank M."/>
        </authorList>
    </citation>
    <scope>NUCLEOTIDE SEQUENCE</scope>
    <source>
        <strain evidence="11">MS-P2</strain>
    </source>
</reference>
<dbReference type="GO" id="GO:0022857">
    <property type="term" value="F:transmembrane transporter activity"/>
    <property type="evidence" value="ECO:0007669"/>
    <property type="project" value="UniProtKB-UniRule"/>
</dbReference>
<sequence>MAVLAAITFANVLVRYFTDRSFAFTEEYSVALMVVLTLLGASAAFAADWHIRMTYFVEKLRPAVQRRLELVVLGASLLLFSLVTWYGARLAWDEYRFEVLSPGLGVPQWQYTVTLPVIAALISLRILGRLVRVARARRSI</sequence>
<dbReference type="PANTHER" id="PTHR35011">
    <property type="entry name" value="2,3-DIKETO-L-GULONATE TRAP TRANSPORTER SMALL PERMEASE PROTEIN YIAM"/>
    <property type="match status" value="1"/>
</dbReference>
<gene>
    <name evidence="11" type="ORF">KO353_04760</name>
</gene>
<keyword evidence="6 9" id="KW-1133">Transmembrane helix</keyword>
<protein>
    <recommendedName>
        <fullName evidence="9">TRAP transporter small permease protein</fullName>
    </recommendedName>
</protein>
<dbReference type="GO" id="GO:0005886">
    <property type="term" value="C:plasma membrane"/>
    <property type="evidence" value="ECO:0007669"/>
    <property type="project" value="UniProtKB-SubCell"/>
</dbReference>
<feature type="transmembrane region" description="Helical" evidence="9">
    <location>
        <begin position="108"/>
        <end position="128"/>
    </location>
</feature>
<comment type="subunit">
    <text evidence="9">The complex comprises the extracytoplasmic solute receptor protein and the two transmembrane proteins.</text>
</comment>
<evidence type="ECO:0000313" key="11">
    <source>
        <dbReference type="EMBL" id="QXM26209.1"/>
    </source>
</evidence>
<keyword evidence="2 9" id="KW-0813">Transport</keyword>